<dbReference type="OrthoDB" id="5193366at2"/>
<protein>
    <recommendedName>
        <fullName evidence="5">Integral membrane protein</fullName>
    </recommendedName>
</protein>
<proteinExistence type="predicted"/>
<feature type="region of interest" description="Disordered" evidence="1">
    <location>
        <begin position="1"/>
        <end position="20"/>
    </location>
</feature>
<dbReference type="EMBL" id="CP001737">
    <property type="protein sequence ID" value="ACV81467.1"/>
    <property type="molecule type" value="Genomic_DNA"/>
</dbReference>
<reference evidence="4" key="1">
    <citation type="submission" date="2009-09" db="EMBL/GenBank/DDBJ databases">
        <title>The complete genome of Nakamurella multipartita DSM 44233.</title>
        <authorList>
            <consortium name="US DOE Joint Genome Institute (JGI-PGF)"/>
            <person name="Lucas S."/>
            <person name="Copeland A."/>
            <person name="Lapidus A."/>
            <person name="Glavina del Rio T."/>
            <person name="Dalin E."/>
            <person name="Tice H."/>
            <person name="Bruce D."/>
            <person name="Goodwin L."/>
            <person name="Pitluck S."/>
            <person name="Kyrpides N."/>
            <person name="Mavromatis K."/>
            <person name="Ivanova N."/>
            <person name="Ovchinnikova G."/>
            <person name="Sims D."/>
            <person name="Meincke L."/>
            <person name="Brettin T."/>
            <person name="Detter J.C."/>
            <person name="Han C."/>
            <person name="Larimer F."/>
            <person name="Land M."/>
            <person name="Hauser L."/>
            <person name="Markowitz V."/>
            <person name="Cheng J.-F."/>
            <person name="Hugenholtz P."/>
            <person name="Woyke T."/>
            <person name="Wu D."/>
            <person name="Klenk H.-P."/>
            <person name="Eisen J.A."/>
        </authorList>
    </citation>
    <scope>NUCLEOTIDE SEQUENCE [LARGE SCALE GENOMIC DNA]</scope>
    <source>
        <strain evidence="4">ATCC 700099 / DSM 44233 / CIP 104796 / JCM 9543 / NBRC 105858 / Y-104</strain>
    </source>
</reference>
<keyword evidence="2" id="KW-0812">Transmembrane</keyword>
<dbReference type="HOGENOM" id="CLU_129301_0_0_11"/>
<dbReference type="STRING" id="479431.Namu_5201"/>
<reference evidence="3 4" key="2">
    <citation type="journal article" date="2010" name="Stand. Genomic Sci.">
        <title>Complete genome sequence of Nakamurella multipartita type strain (Y-104).</title>
        <authorList>
            <person name="Tice H."/>
            <person name="Mayilraj S."/>
            <person name="Sims D."/>
            <person name="Lapidus A."/>
            <person name="Nolan M."/>
            <person name="Lucas S."/>
            <person name="Glavina Del Rio T."/>
            <person name="Copeland A."/>
            <person name="Cheng J.F."/>
            <person name="Meincke L."/>
            <person name="Bruce D."/>
            <person name="Goodwin L."/>
            <person name="Pitluck S."/>
            <person name="Ivanova N."/>
            <person name="Mavromatis K."/>
            <person name="Ovchinnikova G."/>
            <person name="Pati A."/>
            <person name="Chen A."/>
            <person name="Palaniappan K."/>
            <person name="Land M."/>
            <person name="Hauser L."/>
            <person name="Chang Y.J."/>
            <person name="Jeffries C.D."/>
            <person name="Detter J.C."/>
            <person name="Brettin T."/>
            <person name="Rohde M."/>
            <person name="Goker M."/>
            <person name="Bristow J."/>
            <person name="Eisen J.A."/>
            <person name="Markowitz V."/>
            <person name="Hugenholtz P."/>
            <person name="Kyrpides N.C."/>
            <person name="Klenk H.P."/>
            <person name="Chen F."/>
        </authorList>
    </citation>
    <scope>NUCLEOTIDE SEQUENCE [LARGE SCALE GENOMIC DNA]</scope>
    <source>
        <strain evidence="4">ATCC 700099 / DSM 44233 / CIP 104796 / JCM 9543 / NBRC 105858 / Y-104</strain>
    </source>
</reference>
<feature type="compositionally biased region" description="Pro residues" evidence="1">
    <location>
        <begin position="1"/>
        <end position="13"/>
    </location>
</feature>
<gene>
    <name evidence="3" type="ordered locus">Namu_5201</name>
</gene>
<keyword evidence="2" id="KW-1133">Transmembrane helix</keyword>
<keyword evidence="4" id="KW-1185">Reference proteome</keyword>
<dbReference type="Proteomes" id="UP000002218">
    <property type="component" value="Chromosome"/>
</dbReference>
<evidence type="ECO:0000313" key="4">
    <source>
        <dbReference type="Proteomes" id="UP000002218"/>
    </source>
</evidence>
<name>C8XC73_NAKMY</name>
<evidence type="ECO:0000313" key="3">
    <source>
        <dbReference type="EMBL" id="ACV81467.1"/>
    </source>
</evidence>
<keyword evidence="2" id="KW-0472">Membrane</keyword>
<evidence type="ECO:0000256" key="1">
    <source>
        <dbReference type="SAM" id="MobiDB-lite"/>
    </source>
</evidence>
<dbReference type="InParanoid" id="C8XC73"/>
<dbReference type="RefSeq" id="WP_015750274.1">
    <property type="nucleotide sequence ID" value="NC_013235.1"/>
</dbReference>
<sequence>MTERPQNPPPPARPGAARRTGRRPWYYRREPLSEHEAARRLSAYIYGNILILAALVPFQEDLDTGRAMAVVIGTALSTFVAHAFSEFISGGGKAQPAVLIRESLPILTTATVPMLLLAISWLGWPSAWVAVLLAELVIVVRIALTGAVAARLNAEKSPLRILLSGVIVAGVALLIVLLKVTLTH</sequence>
<dbReference type="KEGG" id="nml:Namu_5201"/>
<evidence type="ECO:0008006" key="5">
    <source>
        <dbReference type="Google" id="ProtNLM"/>
    </source>
</evidence>
<evidence type="ECO:0000256" key="2">
    <source>
        <dbReference type="SAM" id="Phobius"/>
    </source>
</evidence>
<dbReference type="AlphaFoldDB" id="C8XC73"/>
<feature type="transmembrane region" description="Helical" evidence="2">
    <location>
        <begin position="161"/>
        <end position="182"/>
    </location>
</feature>
<feature type="transmembrane region" description="Helical" evidence="2">
    <location>
        <begin position="65"/>
        <end position="84"/>
    </location>
</feature>
<feature type="transmembrane region" description="Helical" evidence="2">
    <location>
        <begin position="128"/>
        <end position="149"/>
    </location>
</feature>
<feature type="transmembrane region" description="Helical" evidence="2">
    <location>
        <begin position="104"/>
        <end position="122"/>
    </location>
</feature>
<organism evidence="3 4">
    <name type="scientific">Nakamurella multipartita (strain ATCC 700099 / DSM 44233 / CIP 104796 / JCM 9543 / NBRC 105858 / Y-104)</name>
    <name type="common">Microsphaera multipartita</name>
    <dbReference type="NCBI Taxonomy" id="479431"/>
    <lineage>
        <taxon>Bacteria</taxon>
        <taxon>Bacillati</taxon>
        <taxon>Actinomycetota</taxon>
        <taxon>Actinomycetes</taxon>
        <taxon>Nakamurellales</taxon>
        <taxon>Nakamurellaceae</taxon>
        <taxon>Nakamurella</taxon>
    </lineage>
</organism>
<accession>C8XC73</accession>
<feature type="transmembrane region" description="Helical" evidence="2">
    <location>
        <begin position="41"/>
        <end position="59"/>
    </location>
</feature>
<dbReference type="eggNOG" id="ENOG5032SRW">
    <property type="taxonomic scope" value="Bacteria"/>
</dbReference>